<keyword evidence="3" id="KW-0346">Stress response</keyword>
<dbReference type="GO" id="GO:0003677">
    <property type="term" value="F:DNA binding"/>
    <property type="evidence" value="ECO:0007669"/>
    <property type="project" value="UniProtKB-KW"/>
</dbReference>
<dbReference type="NCBIfam" id="NF047375">
    <property type="entry name" value="HeatShock_HspR"/>
    <property type="match status" value="1"/>
</dbReference>
<keyword evidence="1" id="KW-0238">DNA-binding</keyword>
<protein>
    <submittedName>
        <fullName evidence="3">Heat shock protein transcriptional repressor HspR2 (Hspr2 protein)</fullName>
    </submittedName>
</protein>
<evidence type="ECO:0000256" key="1">
    <source>
        <dbReference type="ARBA" id="ARBA00023125"/>
    </source>
</evidence>
<dbReference type="EMBL" id="LM676386">
    <property type="protein sequence ID" value="CEP25772.1"/>
    <property type="molecule type" value="Genomic_DNA"/>
</dbReference>
<dbReference type="CDD" id="cd04766">
    <property type="entry name" value="HTH_HspR"/>
    <property type="match status" value="1"/>
</dbReference>
<dbReference type="Gene3D" id="1.10.1660.10">
    <property type="match status" value="1"/>
</dbReference>
<reference evidence="3" key="1">
    <citation type="submission" date="2014-08" db="EMBL/GenBank/DDBJ databases">
        <authorList>
            <person name="Falentin Helene"/>
        </authorList>
    </citation>
    <scope>NUCLEOTIDE SEQUENCE</scope>
</reference>
<dbReference type="AlphaFoldDB" id="A0A0B7NYD8"/>
<organism evidence="3">
    <name type="scientific">Propionibacterium freudenreichii subsp. freudenreichii</name>
    <dbReference type="NCBI Taxonomy" id="66712"/>
    <lineage>
        <taxon>Bacteria</taxon>
        <taxon>Bacillati</taxon>
        <taxon>Actinomycetota</taxon>
        <taxon>Actinomycetes</taxon>
        <taxon>Propionibacteriales</taxon>
        <taxon>Propionibacteriaceae</taxon>
        <taxon>Propionibacterium</taxon>
    </lineage>
</organism>
<dbReference type="InterPro" id="IPR047057">
    <property type="entry name" value="MerR_fam"/>
</dbReference>
<accession>A0A0B7NYD8</accession>
<dbReference type="PANTHER" id="PTHR30204">
    <property type="entry name" value="REDOX-CYCLING DRUG-SENSING TRANSCRIPTIONAL ACTIVATOR SOXR"/>
    <property type="match status" value="1"/>
</dbReference>
<name>A0A0B7NYD8_PROFF</name>
<gene>
    <name evidence="3" type="primary">hspr2</name>
    <name evidence="3" type="ORF">PFCIRM138_02285</name>
</gene>
<dbReference type="SMART" id="SM00422">
    <property type="entry name" value="HTH_MERR"/>
    <property type="match status" value="1"/>
</dbReference>
<dbReference type="PRINTS" id="PR00040">
    <property type="entry name" value="HTHMERR"/>
</dbReference>
<dbReference type="InterPro" id="IPR009061">
    <property type="entry name" value="DNA-bd_dom_put_sf"/>
</dbReference>
<evidence type="ECO:0000259" key="2">
    <source>
        <dbReference type="PROSITE" id="PS50937"/>
    </source>
</evidence>
<dbReference type="SUPFAM" id="SSF46955">
    <property type="entry name" value="Putative DNA-binding domain"/>
    <property type="match status" value="1"/>
</dbReference>
<feature type="domain" description="HTH merR-type" evidence="2">
    <location>
        <begin position="16"/>
        <end position="85"/>
    </location>
</feature>
<dbReference type="PANTHER" id="PTHR30204:SF58">
    <property type="entry name" value="HTH-TYPE TRANSCRIPTIONAL REGULATOR YFMP"/>
    <property type="match status" value="1"/>
</dbReference>
<dbReference type="GO" id="GO:0003700">
    <property type="term" value="F:DNA-binding transcription factor activity"/>
    <property type="evidence" value="ECO:0007669"/>
    <property type="project" value="InterPro"/>
</dbReference>
<dbReference type="Pfam" id="PF13411">
    <property type="entry name" value="MerR_1"/>
    <property type="match status" value="1"/>
</dbReference>
<dbReference type="InterPro" id="IPR000551">
    <property type="entry name" value="MerR-type_HTH_dom"/>
</dbReference>
<sequence length="144" mass="16535">MSEPWLPQVIDPDAAIFTVSVAANLTGMHPQTLRGYDRMGLVVPKRAKGRGRRYSPRDVTRLRLIQRLSQEEVINLNGIRRIIGLEKELDDMRQRVSEITDLMRQMTDMQQQVQRIFTAGPTGVQPGRHRREYLRALESGPTDL</sequence>
<dbReference type="PROSITE" id="PS50937">
    <property type="entry name" value="HTH_MERR_2"/>
    <property type="match status" value="1"/>
</dbReference>
<evidence type="ECO:0000313" key="3">
    <source>
        <dbReference type="EMBL" id="CEP25772.1"/>
    </source>
</evidence>
<proteinExistence type="predicted"/>